<dbReference type="CDD" id="cd23156">
    <property type="entry name" value="Prefoldin_3"/>
    <property type="match status" value="1"/>
</dbReference>
<evidence type="ECO:0000256" key="4">
    <source>
        <dbReference type="ARBA" id="ARBA00022833"/>
    </source>
</evidence>
<feature type="domain" description="RING-type" evidence="9">
    <location>
        <begin position="704"/>
        <end position="745"/>
    </location>
</feature>
<dbReference type="InterPro" id="IPR013083">
    <property type="entry name" value="Znf_RING/FYVE/PHD"/>
</dbReference>
<dbReference type="PROSITE" id="PS50089">
    <property type="entry name" value="ZF_RING_2"/>
    <property type="match status" value="1"/>
</dbReference>
<feature type="compositionally biased region" description="Polar residues" evidence="8">
    <location>
        <begin position="311"/>
        <end position="330"/>
    </location>
</feature>
<accession>A0ABD2MEI8</accession>
<evidence type="ECO:0000256" key="5">
    <source>
        <dbReference type="ARBA" id="ARBA00023186"/>
    </source>
</evidence>
<name>A0ABD2MEI8_9BILA</name>
<dbReference type="InterPro" id="IPR001841">
    <property type="entry name" value="Znf_RING"/>
</dbReference>
<dbReference type="Pfam" id="PF13639">
    <property type="entry name" value="zf-RING_2"/>
    <property type="match status" value="1"/>
</dbReference>
<dbReference type="Pfam" id="PF02996">
    <property type="entry name" value="Prefoldin"/>
    <property type="match status" value="1"/>
</dbReference>
<organism evidence="10 11">
    <name type="scientific">Heterodera trifolii</name>
    <dbReference type="NCBI Taxonomy" id="157864"/>
    <lineage>
        <taxon>Eukaryota</taxon>
        <taxon>Metazoa</taxon>
        <taxon>Ecdysozoa</taxon>
        <taxon>Nematoda</taxon>
        <taxon>Chromadorea</taxon>
        <taxon>Rhabditida</taxon>
        <taxon>Tylenchina</taxon>
        <taxon>Tylenchomorpha</taxon>
        <taxon>Tylenchoidea</taxon>
        <taxon>Heteroderidae</taxon>
        <taxon>Heteroderinae</taxon>
        <taxon>Heterodera</taxon>
    </lineage>
</organism>
<keyword evidence="3 6" id="KW-0863">Zinc-finger</keyword>
<feature type="region of interest" description="Disordered" evidence="8">
    <location>
        <begin position="1"/>
        <end position="71"/>
    </location>
</feature>
<dbReference type="EMBL" id="JBICBT010000016">
    <property type="protein sequence ID" value="KAL3125942.1"/>
    <property type="molecule type" value="Genomic_DNA"/>
</dbReference>
<dbReference type="InterPro" id="IPR004127">
    <property type="entry name" value="Prefoldin_subunit_alpha"/>
</dbReference>
<evidence type="ECO:0000313" key="10">
    <source>
        <dbReference type="EMBL" id="KAL3125942.1"/>
    </source>
</evidence>
<feature type="compositionally biased region" description="Polar residues" evidence="8">
    <location>
        <begin position="1"/>
        <end position="15"/>
    </location>
</feature>
<keyword evidence="4" id="KW-0862">Zinc</keyword>
<dbReference type="SMART" id="SM00184">
    <property type="entry name" value="RING"/>
    <property type="match status" value="1"/>
</dbReference>
<feature type="region of interest" description="Disordered" evidence="8">
    <location>
        <begin position="304"/>
        <end position="330"/>
    </location>
</feature>
<dbReference type="PANTHER" id="PTHR12409">
    <property type="entry name" value="PREFOLDIN SUBUNIT 3"/>
    <property type="match status" value="1"/>
</dbReference>
<proteinExistence type="inferred from homology"/>
<evidence type="ECO:0000259" key="9">
    <source>
        <dbReference type="PROSITE" id="PS50089"/>
    </source>
</evidence>
<reference evidence="10 11" key="1">
    <citation type="submission" date="2024-10" db="EMBL/GenBank/DDBJ databases">
        <authorList>
            <person name="Kim D."/>
        </authorList>
    </citation>
    <scope>NUCLEOTIDE SEQUENCE [LARGE SCALE GENOMIC DNA]</scope>
    <source>
        <strain evidence="10">BH-2024</strain>
    </source>
</reference>
<evidence type="ECO:0000256" key="3">
    <source>
        <dbReference type="ARBA" id="ARBA00022771"/>
    </source>
</evidence>
<dbReference type="SUPFAM" id="SSF57850">
    <property type="entry name" value="RING/U-box"/>
    <property type="match status" value="1"/>
</dbReference>
<dbReference type="Gene3D" id="1.10.287.370">
    <property type="match status" value="1"/>
</dbReference>
<dbReference type="AlphaFoldDB" id="A0ABD2MEI8"/>
<keyword evidence="3 6" id="KW-0479">Metal-binding</keyword>
<comment type="similarity">
    <text evidence="1">Belongs to the prefoldin subunit alpha family.</text>
</comment>
<dbReference type="Proteomes" id="UP001620626">
    <property type="component" value="Unassembled WGS sequence"/>
</dbReference>
<dbReference type="SUPFAM" id="SSF46579">
    <property type="entry name" value="Prefoldin"/>
    <property type="match status" value="1"/>
</dbReference>
<evidence type="ECO:0000256" key="2">
    <source>
        <dbReference type="ARBA" id="ARBA00011695"/>
    </source>
</evidence>
<keyword evidence="5" id="KW-0143">Chaperone</keyword>
<feature type="coiled-coil region" evidence="7">
    <location>
        <begin position="931"/>
        <end position="969"/>
    </location>
</feature>
<evidence type="ECO:0000256" key="8">
    <source>
        <dbReference type="SAM" id="MobiDB-lite"/>
    </source>
</evidence>
<dbReference type="PANTHER" id="PTHR12409:SF0">
    <property type="entry name" value="PREFOLDIN SUBUNIT 3"/>
    <property type="match status" value="1"/>
</dbReference>
<dbReference type="InterPro" id="IPR016655">
    <property type="entry name" value="PFD3"/>
</dbReference>
<protein>
    <recommendedName>
        <fullName evidence="9">RING-type domain-containing protein</fullName>
    </recommendedName>
</protein>
<evidence type="ECO:0000256" key="7">
    <source>
        <dbReference type="SAM" id="Coils"/>
    </source>
</evidence>
<gene>
    <name evidence="10" type="ORF">niasHT_009471</name>
</gene>
<evidence type="ECO:0000313" key="11">
    <source>
        <dbReference type="Proteomes" id="UP001620626"/>
    </source>
</evidence>
<keyword evidence="7" id="KW-0175">Coiled coil</keyword>
<dbReference type="GO" id="GO:0008270">
    <property type="term" value="F:zinc ion binding"/>
    <property type="evidence" value="ECO:0007669"/>
    <property type="project" value="UniProtKB-KW"/>
</dbReference>
<sequence length="1001" mass="107753">MDSYTTVNNEPSVTGPTEEDSVLSATATTAVHISSPPPLLISPSATSVRLSSGLRLPQGGDDEGPSRGPKLRRLASFGDQITSQSQFSGQVATTDLAEFRSPSVVSASSAATNVAAALVHLQQHAAVAAAIPSTVTLLSSFANALPSSTASVNSQQRHLSQQLQLVGETSLSSPSSIVPSVADSNIATFAADLGSAVSLSAGVEQIVAAAINTATATLPQTIAAIAAASGFPPQNAAAVSPCAVCAAAACQSRMGSSMAAAVTACSCLHHHHHHLHCHHNTVLPASPFPVCTLCNHVAGGVSPSPSSTTSMAQPQQNLHSSNSHQTSNMNNSCINATGTSMLGNSHGNNRFVTNGSDVTLQSNVQIRPIAALNSSAFIGSSSSGGMGRVPLTNNISANVNINATSGGSAAMVAAAALSPSNVIAMLLNSAAAMGQQQNQLPQMVHTTPYGLRNFSAMDDFAAVQSLTTVTSMQQNILANRLVQQEREREAVNHFNQQHQNFPLMDEFAVAQSLPNLAPIQQSIMANRLAQQEREREAVNHFNQQQQHFPLLSDFAAAAQSLPNVTSMQQNILATRLVQQEREREAVNNFYQQQQQRAVQQNHLVRPLIMVPRLSSQLDLANVLLLHNPESVDDAATLVLNGGSSVTSALAHAANPHHIVANAMATATAPEPQPVGVSLEQIKKHSQKLSYVKDPDVPEQERDRCTVCLCDFDTDDELRALNCTHLFHTECIDRWLQYNKKCPVCRVDMDKGGAGSSAMAAEAAVMLNAYAAAAAASTTSNTTSLKIRRLAMEIKEKSKNTSTSAVLPLTAEERMKRRQIMRTEVLENVEPFLKMKKKSLEDAQEDERENFRRFKMFETSALQQKAKIEENIRDYRKSLTALEMLSEQNEKGVDSVEITYKLDENLYSRALVEEMDKVCIWLGANVMVEYELDEARQLLREHLENVEKSSKETEEDIAFLQDQITTTEVNLANLYNYAVQNRKQMSMNSELSVGQIGLDAVE</sequence>
<dbReference type="Gene3D" id="3.30.40.10">
    <property type="entry name" value="Zinc/RING finger domain, C3HC4 (zinc finger)"/>
    <property type="match status" value="1"/>
</dbReference>
<evidence type="ECO:0000256" key="6">
    <source>
        <dbReference type="PROSITE-ProRule" id="PRU00175"/>
    </source>
</evidence>
<comment type="subunit">
    <text evidence="2">Heterohexamer of two PFD-alpha type and four PFD-beta type subunits.</text>
</comment>
<evidence type="ECO:0000256" key="1">
    <source>
        <dbReference type="ARBA" id="ARBA00010048"/>
    </source>
</evidence>
<comment type="caution">
    <text evidence="10">The sequence shown here is derived from an EMBL/GenBank/DDBJ whole genome shotgun (WGS) entry which is preliminary data.</text>
</comment>
<dbReference type="CDD" id="cd16474">
    <property type="entry name" value="RING-H2_RNF111-like"/>
    <property type="match status" value="1"/>
</dbReference>
<dbReference type="InterPro" id="IPR009053">
    <property type="entry name" value="Prefoldin"/>
</dbReference>
<feature type="compositionally biased region" description="Polar residues" evidence="8">
    <location>
        <begin position="23"/>
        <end position="32"/>
    </location>
</feature>
<keyword evidence="11" id="KW-1185">Reference proteome</keyword>